<dbReference type="EMBL" id="CP139965">
    <property type="protein sequence ID" value="WQD79696.1"/>
    <property type="molecule type" value="Genomic_DNA"/>
</dbReference>
<protein>
    <submittedName>
        <fullName evidence="1">HPF/RaiA family ribosome-associated protein</fullName>
    </submittedName>
</protein>
<gene>
    <name evidence="1" type="ORF">U0042_08450</name>
</gene>
<dbReference type="Gene3D" id="3.30.160.100">
    <property type="entry name" value="Ribosome hibernation promotion factor-like"/>
    <property type="match status" value="1"/>
</dbReference>
<sequence length="101" mass="11155">MGIGMQIVYLGFAGSAQIEAEAGAQLVRLFRFASALSGCHLAIELMRANGDRVRYDARLDLITPSHDLKPVRHCTSDDPNTAIRQAFDEAEKQLEHDSAKR</sequence>
<dbReference type="InterPro" id="IPR003489">
    <property type="entry name" value="RHF/RaiA"/>
</dbReference>
<reference evidence="1 2" key="1">
    <citation type="submission" date="2023-12" db="EMBL/GenBank/DDBJ databases">
        <title>Genome sequencing and assembly of bacterial species from a model synthetic community.</title>
        <authorList>
            <person name="Hogle S.L."/>
        </authorList>
    </citation>
    <scope>NUCLEOTIDE SEQUENCE [LARGE SCALE GENOMIC DNA]</scope>
    <source>
        <strain evidence="1 2">HAMBI 2494</strain>
    </source>
</reference>
<proteinExistence type="predicted"/>
<dbReference type="Proteomes" id="UP001325479">
    <property type="component" value="Chromosome"/>
</dbReference>
<dbReference type="Pfam" id="PF02482">
    <property type="entry name" value="Ribosomal_S30AE"/>
    <property type="match status" value="1"/>
</dbReference>
<dbReference type="RefSeq" id="WP_114810561.1">
    <property type="nucleotide sequence ID" value="NZ_CP139965.1"/>
</dbReference>
<evidence type="ECO:0000313" key="2">
    <source>
        <dbReference type="Proteomes" id="UP001325479"/>
    </source>
</evidence>
<name>A0ABZ0WR31_9BURK</name>
<dbReference type="InterPro" id="IPR036567">
    <property type="entry name" value="RHF-like"/>
</dbReference>
<organism evidence="1 2">
    <name type="scientific">Paraburkholderia kururiensis</name>
    <dbReference type="NCBI Taxonomy" id="984307"/>
    <lineage>
        <taxon>Bacteria</taxon>
        <taxon>Pseudomonadati</taxon>
        <taxon>Pseudomonadota</taxon>
        <taxon>Betaproteobacteria</taxon>
        <taxon>Burkholderiales</taxon>
        <taxon>Burkholderiaceae</taxon>
        <taxon>Paraburkholderia</taxon>
    </lineage>
</organism>
<keyword evidence="2" id="KW-1185">Reference proteome</keyword>
<evidence type="ECO:0000313" key="1">
    <source>
        <dbReference type="EMBL" id="WQD79696.1"/>
    </source>
</evidence>
<accession>A0ABZ0WR31</accession>
<dbReference type="SUPFAM" id="SSF69754">
    <property type="entry name" value="Ribosome binding protein Y (YfiA homologue)"/>
    <property type="match status" value="1"/>
</dbReference>